<proteinExistence type="predicted"/>
<dbReference type="RefSeq" id="WP_179604262.1">
    <property type="nucleotide sequence ID" value="NZ_BAABEH010000001.1"/>
</dbReference>
<sequence length="106" mass="11677">MTMTPEARTAVDGFRRETRLEACQPHGPGYIVHALGRDFHVSDEMARIFLRQVERVAESDASALVILRHAHGVELLMVTDASSFSIRPSTAADRAAAQAAYPRMRG</sequence>
<accession>A0A853CNG0</accession>
<dbReference type="AlphaFoldDB" id="A0A853CNG0"/>
<reference evidence="1 2" key="1">
    <citation type="submission" date="2020-07" db="EMBL/GenBank/DDBJ databases">
        <title>Sequencing the genomes of 1000 actinobacteria strains.</title>
        <authorList>
            <person name="Klenk H.-P."/>
        </authorList>
    </citation>
    <scope>NUCLEOTIDE SEQUENCE [LARGE SCALE GENOMIC DNA]</scope>
    <source>
        <strain evidence="1 2">DSM 15165</strain>
    </source>
</reference>
<protein>
    <submittedName>
        <fullName evidence="1">Uncharacterized protein</fullName>
    </submittedName>
</protein>
<name>A0A853CNG0_9MICO</name>
<evidence type="ECO:0000313" key="1">
    <source>
        <dbReference type="EMBL" id="NYJ22187.1"/>
    </source>
</evidence>
<comment type="caution">
    <text evidence="1">The sequence shown here is derived from an EMBL/GenBank/DDBJ whole genome shotgun (WGS) entry which is preliminary data.</text>
</comment>
<dbReference type="Proteomes" id="UP000578352">
    <property type="component" value="Unassembled WGS sequence"/>
</dbReference>
<organism evidence="1 2">
    <name type="scientific">Leifsonia shinshuensis</name>
    <dbReference type="NCBI Taxonomy" id="150026"/>
    <lineage>
        <taxon>Bacteria</taxon>
        <taxon>Bacillati</taxon>
        <taxon>Actinomycetota</taxon>
        <taxon>Actinomycetes</taxon>
        <taxon>Micrococcales</taxon>
        <taxon>Microbacteriaceae</taxon>
        <taxon>Leifsonia</taxon>
    </lineage>
</organism>
<dbReference type="EMBL" id="JACCFL010000001">
    <property type="protein sequence ID" value="NYJ22187.1"/>
    <property type="molecule type" value="Genomic_DNA"/>
</dbReference>
<evidence type="ECO:0000313" key="2">
    <source>
        <dbReference type="Proteomes" id="UP000578352"/>
    </source>
</evidence>
<gene>
    <name evidence="1" type="ORF">HNR13_000474</name>
</gene>